<organism evidence="1 2">
    <name type="scientific">Gordonia aquimaris</name>
    <dbReference type="NCBI Taxonomy" id="2984863"/>
    <lineage>
        <taxon>Bacteria</taxon>
        <taxon>Bacillati</taxon>
        <taxon>Actinomycetota</taxon>
        <taxon>Actinomycetes</taxon>
        <taxon>Mycobacteriales</taxon>
        <taxon>Gordoniaceae</taxon>
        <taxon>Gordonia</taxon>
    </lineage>
</organism>
<dbReference type="Pfam" id="PF10898">
    <property type="entry name" value="DUF2716"/>
    <property type="match status" value="1"/>
</dbReference>
<dbReference type="InterPro" id="IPR020323">
    <property type="entry name" value="DUF2716"/>
</dbReference>
<comment type="caution">
    <text evidence="1">The sequence shown here is derived from an EMBL/GenBank/DDBJ whole genome shotgun (WGS) entry which is preliminary data.</text>
</comment>
<dbReference type="RefSeq" id="WP_235725982.1">
    <property type="nucleotide sequence ID" value="NZ_JAPKFM010000002.1"/>
</dbReference>
<dbReference type="AlphaFoldDB" id="A0A9X3D1K4"/>
<dbReference type="Proteomes" id="UP001143347">
    <property type="component" value="Unassembled WGS sequence"/>
</dbReference>
<accession>A0A9X3D1K4</accession>
<reference evidence="1" key="1">
    <citation type="submission" date="2022-10" db="EMBL/GenBank/DDBJ databases">
        <title>WGS of marine actinomycetes from Thailand.</title>
        <authorList>
            <person name="Thawai C."/>
        </authorList>
    </citation>
    <scope>NUCLEOTIDE SEQUENCE</scope>
    <source>
        <strain evidence="1">SW21</strain>
    </source>
</reference>
<evidence type="ECO:0000313" key="2">
    <source>
        <dbReference type="Proteomes" id="UP001143347"/>
    </source>
</evidence>
<sequence length="189" mass="22028">MMRWTLDHGTRLPPGWSYLPRTEEDRAWELFIDRFTTFRPSVDPKGWPAVIDPTPSVTFDLSVPENSPGVWSAQFDAINAEAQRCFVSVFDDHEWIVLDWQHRGYRLDDKVHADTFDTEWPVTVYPNGDYYIFARPDFSTGTFGHPWEKTLCVFGNELVHTLGRTLATWLPRKRLNGNAVWEEKHDDAL</sequence>
<evidence type="ECO:0000313" key="1">
    <source>
        <dbReference type="EMBL" id="MCX2963156.1"/>
    </source>
</evidence>
<dbReference type="EMBL" id="JAPKFM010000002">
    <property type="protein sequence ID" value="MCX2963156.1"/>
    <property type="molecule type" value="Genomic_DNA"/>
</dbReference>
<protein>
    <submittedName>
        <fullName evidence="1">DUF2716 domain-containing protein</fullName>
    </submittedName>
</protein>
<name>A0A9X3D1K4_9ACTN</name>
<proteinExistence type="predicted"/>
<gene>
    <name evidence="1" type="ORF">OSB52_03520</name>
</gene>
<keyword evidence="2" id="KW-1185">Reference proteome</keyword>